<keyword evidence="1" id="KW-0472">Membrane</keyword>
<reference evidence="3" key="1">
    <citation type="submission" date="2013-09" db="EMBL/GenBank/DDBJ databases">
        <title>The Genome Sequence of Anopheles culicifacies species A.</title>
        <authorList>
            <consortium name="The Broad Institute Genomics Platform"/>
            <person name="Neafsey D.E."/>
            <person name="Besansky N."/>
            <person name="Howell P."/>
            <person name="Walton C."/>
            <person name="Young S.K."/>
            <person name="Zeng Q."/>
            <person name="Gargeya S."/>
            <person name="Fitzgerald M."/>
            <person name="Haas B."/>
            <person name="Abouelleil A."/>
            <person name="Allen A.W."/>
            <person name="Alvarado L."/>
            <person name="Arachchi H.M."/>
            <person name="Berlin A.M."/>
            <person name="Chapman S.B."/>
            <person name="Gainer-Dewar J."/>
            <person name="Goldberg J."/>
            <person name="Griggs A."/>
            <person name="Gujja S."/>
            <person name="Hansen M."/>
            <person name="Howarth C."/>
            <person name="Imamovic A."/>
            <person name="Ireland A."/>
            <person name="Larimer J."/>
            <person name="McCowan C."/>
            <person name="Murphy C."/>
            <person name="Pearson M."/>
            <person name="Poon T.W."/>
            <person name="Priest M."/>
            <person name="Roberts A."/>
            <person name="Saif S."/>
            <person name="Shea T."/>
            <person name="Sisk P."/>
            <person name="Sykes S."/>
            <person name="Wortman J."/>
            <person name="Nusbaum C."/>
            <person name="Birren B."/>
        </authorList>
    </citation>
    <scope>NUCLEOTIDE SEQUENCE [LARGE SCALE GENOMIC DNA]</scope>
    <source>
        <strain evidence="3">A-37</strain>
    </source>
</reference>
<keyword evidence="1" id="KW-1133">Transmembrane helix</keyword>
<evidence type="ECO:0000256" key="1">
    <source>
        <dbReference type="SAM" id="Phobius"/>
    </source>
</evidence>
<feature type="transmembrane region" description="Helical" evidence="1">
    <location>
        <begin position="12"/>
        <end position="32"/>
    </location>
</feature>
<keyword evidence="1" id="KW-0812">Transmembrane</keyword>
<evidence type="ECO:0000313" key="2">
    <source>
        <dbReference type="EnsemblMetazoa" id="ACUA010780-PA"/>
    </source>
</evidence>
<dbReference type="EMBL" id="AXCM01003104">
    <property type="status" value="NOT_ANNOTATED_CDS"/>
    <property type="molecule type" value="Genomic_DNA"/>
</dbReference>
<reference evidence="2" key="2">
    <citation type="submission" date="2020-05" db="UniProtKB">
        <authorList>
            <consortium name="EnsemblMetazoa"/>
        </authorList>
    </citation>
    <scope>IDENTIFICATION</scope>
    <source>
        <strain evidence="2">A-37</strain>
    </source>
</reference>
<feature type="transmembrane region" description="Helical" evidence="1">
    <location>
        <begin position="38"/>
        <end position="61"/>
    </location>
</feature>
<organism evidence="2 3">
    <name type="scientific">Anopheles culicifacies</name>
    <dbReference type="NCBI Taxonomy" id="139723"/>
    <lineage>
        <taxon>Eukaryota</taxon>
        <taxon>Metazoa</taxon>
        <taxon>Ecdysozoa</taxon>
        <taxon>Arthropoda</taxon>
        <taxon>Hexapoda</taxon>
        <taxon>Insecta</taxon>
        <taxon>Pterygota</taxon>
        <taxon>Neoptera</taxon>
        <taxon>Endopterygota</taxon>
        <taxon>Diptera</taxon>
        <taxon>Nematocera</taxon>
        <taxon>Culicoidea</taxon>
        <taxon>Culicidae</taxon>
        <taxon>Anophelinae</taxon>
        <taxon>Anopheles</taxon>
        <taxon>culicifacies species complex</taxon>
    </lineage>
</organism>
<dbReference type="EnsemblMetazoa" id="ACUA010780-RA">
    <property type="protein sequence ID" value="ACUA010780-PA"/>
    <property type="gene ID" value="ACUA010780"/>
</dbReference>
<sequence length="107" mass="12097">MIRPSCRHPFAQFVLIVLVIVVRLVVLIFLVVGDVHTVFLVALEVIVQIVIIKLVVVAEVLQMVDRNATESACMLLPVRQIRQRDPFRVDVDLDLATVVQNHTAHHD</sequence>
<evidence type="ECO:0000313" key="3">
    <source>
        <dbReference type="Proteomes" id="UP000075883"/>
    </source>
</evidence>
<dbReference type="Proteomes" id="UP000075883">
    <property type="component" value="Unassembled WGS sequence"/>
</dbReference>
<name>A0A182M6M8_9DIPT</name>
<dbReference type="AlphaFoldDB" id="A0A182M6M8"/>
<accession>A0A182M6M8</accession>
<proteinExistence type="predicted"/>
<protein>
    <submittedName>
        <fullName evidence="2">Uncharacterized protein</fullName>
    </submittedName>
</protein>
<dbReference type="VEuPathDB" id="VectorBase:ACUA010780"/>
<keyword evidence="3" id="KW-1185">Reference proteome</keyword>